<keyword evidence="3" id="KW-1185">Reference proteome</keyword>
<dbReference type="PANTHER" id="PTHR42957:SF1">
    <property type="entry name" value="HELICASE MJ1565-RELATED"/>
    <property type="match status" value="1"/>
</dbReference>
<dbReference type="EMBL" id="JACLYY010000005">
    <property type="protein sequence ID" value="MBM6737835.1"/>
    <property type="molecule type" value="Genomic_DNA"/>
</dbReference>
<accession>A0ABS2E896</accession>
<dbReference type="PANTHER" id="PTHR42957">
    <property type="entry name" value="HELICASE MJ1565-RELATED"/>
    <property type="match status" value="1"/>
</dbReference>
<dbReference type="InterPro" id="IPR027417">
    <property type="entry name" value="P-loop_NTPase"/>
</dbReference>
<proteinExistence type="predicted"/>
<feature type="domain" description="Helicase HerA central" evidence="1">
    <location>
        <begin position="389"/>
        <end position="616"/>
    </location>
</feature>
<sequence length="892" mass="101632">MDAQYYTHSSAQKNIAVCRKELEFIPNGNFVSEGYEECRNMQFFQVMGIARFWEEERELDSCTLTADILNGCIRYGLPFAFVLVGDERGIHVYVGTTKTLLNAVKSSYQAVYPGIDIEAVEDNPLRSCPREYGGMFTGIPTDKMNADQPTLQIESICRGMQGKRFSYIILASGLSGLAVTFGHERLLEEMELVYSLINQTITGGAQGNLSAQRQDFQSKNYFENLEILERHLKEGTVRGMWRMNGYYAADSQEDAQRLSNMIRACYSGDESTPEPFRLIPYNSIREVIPNMYMMADLAECQDVHPLGRWHRDGISQDITLYIYKFQTILTSSQLGVLCRLPVKEFQGYYVDEYVEFDVAERNRTAGRDAIPLGDICTAGRSQESREMEPYYIEKHDLTRHALIIGITGGGKTNTSKSILNTLWNAVDSRERIPFLVIESAKREYWELRNLKGFENLLIFTLGAEAERTSVKYRINPFETNPGISLQTHIDYLLSTFKAAFDLYPPMPYILEKAVYAVYDDRGWDIVENQNRYGLIEYPTLEDLYNKVDVIVDELGYHQEVQSNVKAALQARIYSLMIGGKGAMMNTPKSVPIGELLERPVVMELEDLGDDETKSFVMGILMVQLYEYRKSQMTQGSKALSHILLIEEAHRLLKNVPESGEGGNTRAKSVEFFCNMLAEIRTFGQGIIVADQIPTKLAPDTIKNTNLKIVHRTVAQEDRETIGRAMNMSQQQIEYLSSLQRGYAAVYAEGDSRPKCVKMPLVLPFYDKNRDEVIQEARRQVYNLAENYDKKINHHCGCAFCEEQCAYYQRVKEYIDSRIDVGKVLKKWQAVGYRPPSLKAFLVSGIMEGLKGCSLAADLCCVGYILQAETDLKDGQRQKIIADYLRYIFKEKE</sequence>
<dbReference type="Gene3D" id="1.10.8.730">
    <property type="match status" value="1"/>
</dbReference>
<dbReference type="GO" id="GO:0005524">
    <property type="term" value="F:ATP binding"/>
    <property type="evidence" value="ECO:0007669"/>
    <property type="project" value="UniProtKB-KW"/>
</dbReference>
<dbReference type="InterPro" id="IPR008571">
    <property type="entry name" value="HerA-like"/>
</dbReference>
<gene>
    <name evidence="2" type="ORF">H7U36_06890</name>
</gene>
<protein>
    <submittedName>
        <fullName evidence="2">ATP-binding protein</fullName>
    </submittedName>
</protein>
<name>A0ABS2E896_9FIRM</name>
<organism evidence="2 3">
    <name type="scientific">Faecalicatena fissicatena</name>
    <dbReference type="NCBI Taxonomy" id="290055"/>
    <lineage>
        <taxon>Bacteria</taxon>
        <taxon>Bacillati</taxon>
        <taxon>Bacillota</taxon>
        <taxon>Clostridia</taxon>
        <taxon>Lachnospirales</taxon>
        <taxon>Lachnospiraceae</taxon>
        <taxon>Faecalicatena</taxon>
    </lineage>
</organism>
<keyword evidence="2" id="KW-0547">Nucleotide-binding</keyword>
<evidence type="ECO:0000313" key="2">
    <source>
        <dbReference type="EMBL" id="MBM6737835.1"/>
    </source>
</evidence>
<dbReference type="Pfam" id="PF01935">
    <property type="entry name" value="DUF87"/>
    <property type="match status" value="1"/>
</dbReference>
<evidence type="ECO:0000259" key="1">
    <source>
        <dbReference type="Pfam" id="PF01935"/>
    </source>
</evidence>
<evidence type="ECO:0000313" key="3">
    <source>
        <dbReference type="Proteomes" id="UP000716906"/>
    </source>
</evidence>
<dbReference type="RefSeq" id="WP_205155899.1">
    <property type="nucleotide sequence ID" value="NZ_JACLYY010000005.1"/>
</dbReference>
<comment type="caution">
    <text evidence="2">The sequence shown here is derived from an EMBL/GenBank/DDBJ whole genome shotgun (WGS) entry which is preliminary data.</text>
</comment>
<dbReference type="InterPro" id="IPR002789">
    <property type="entry name" value="HerA_central"/>
</dbReference>
<dbReference type="SUPFAM" id="SSF52540">
    <property type="entry name" value="P-loop containing nucleoside triphosphate hydrolases"/>
    <property type="match status" value="1"/>
</dbReference>
<keyword evidence="2" id="KW-0067">ATP-binding</keyword>
<reference evidence="2 3" key="1">
    <citation type="journal article" date="2021" name="Sci. Rep.">
        <title>The distribution of antibiotic resistance genes in chicken gut microbiota commensals.</title>
        <authorList>
            <person name="Juricova H."/>
            <person name="Matiasovicova J."/>
            <person name="Kubasova T."/>
            <person name="Cejkova D."/>
            <person name="Rychlik I."/>
        </authorList>
    </citation>
    <scope>NUCLEOTIDE SEQUENCE [LARGE SCALE GENOMIC DNA]</scope>
    <source>
        <strain evidence="2 3">An773</strain>
    </source>
</reference>
<dbReference type="Gene3D" id="3.40.50.300">
    <property type="entry name" value="P-loop containing nucleotide triphosphate hydrolases"/>
    <property type="match status" value="2"/>
</dbReference>
<dbReference type="Proteomes" id="UP000716906">
    <property type="component" value="Unassembled WGS sequence"/>
</dbReference>